<comment type="caution">
    <text evidence="8">The sequence shown here is derived from an EMBL/GenBank/DDBJ whole genome shotgun (WGS) entry which is preliminary data.</text>
</comment>
<evidence type="ECO:0000259" key="7">
    <source>
        <dbReference type="Pfam" id="PF14748"/>
    </source>
</evidence>
<evidence type="ECO:0000259" key="6">
    <source>
        <dbReference type="Pfam" id="PF03807"/>
    </source>
</evidence>
<dbReference type="STRING" id="56484.A0A1Y2FK27"/>
<dbReference type="PIRSF" id="PIRSF000193">
    <property type="entry name" value="Pyrrol-5-carb_rd"/>
    <property type="match status" value="1"/>
</dbReference>
<dbReference type="EMBL" id="MCFI01000006">
    <property type="protein sequence ID" value="ORY84300.1"/>
    <property type="molecule type" value="Genomic_DNA"/>
</dbReference>
<feature type="domain" description="Pyrroline-5-carboxylate reductase dimerisation" evidence="7">
    <location>
        <begin position="213"/>
        <end position="314"/>
    </location>
</feature>
<reference evidence="8 9" key="1">
    <citation type="submission" date="2016-07" db="EMBL/GenBank/DDBJ databases">
        <title>Pervasive Adenine N6-methylation of Active Genes in Fungi.</title>
        <authorList>
            <consortium name="DOE Joint Genome Institute"/>
            <person name="Mondo S.J."/>
            <person name="Dannebaum R.O."/>
            <person name="Kuo R.C."/>
            <person name="Labutti K."/>
            <person name="Haridas S."/>
            <person name="Kuo A."/>
            <person name="Salamov A."/>
            <person name="Ahrendt S.R."/>
            <person name="Lipzen A."/>
            <person name="Sullivan W."/>
            <person name="Andreopoulos W.B."/>
            <person name="Clum A."/>
            <person name="Lindquist E."/>
            <person name="Daum C."/>
            <person name="Ramamoorthy G.K."/>
            <person name="Gryganskyi A."/>
            <person name="Culley D."/>
            <person name="Magnuson J.K."/>
            <person name="James T.Y."/>
            <person name="O'Malley M.A."/>
            <person name="Stajich J.E."/>
            <person name="Spatafora J.W."/>
            <person name="Visel A."/>
            <person name="Grigoriev I.V."/>
        </authorList>
    </citation>
    <scope>NUCLEOTIDE SEQUENCE [LARGE SCALE GENOMIC DNA]</scope>
    <source>
        <strain evidence="8 9">12-1054</strain>
    </source>
</reference>
<dbReference type="InterPro" id="IPR008927">
    <property type="entry name" value="6-PGluconate_DH-like_C_sf"/>
</dbReference>
<dbReference type="AlphaFoldDB" id="A0A1Y2FK27"/>
<dbReference type="InterPro" id="IPR000304">
    <property type="entry name" value="Pyrroline-COOH_reductase"/>
</dbReference>
<dbReference type="InterPro" id="IPR053790">
    <property type="entry name" value="P5CR-like_CS"/>
</dbReference>
<accession>A0A1Y2FK27</accession>
<dbReference type="Proteomes" id="UP000193685">
    <property type="component" value="Unassembled WGS sequence"/>
</dbReference>
<dbReference type="InterPro" id="IPR036291">
    <property type="entry name" value="NAD(P)-bd_dom_sf"/>
</dbReference>
<keyword evidence="5" id="KW-0641">Proline biosynthesis</keyword>
<keyword evidence="9" id="KW-1185">Reference proteome</keyword>
<keyword evidence="5" id="KW-0028">Amino-acid biosynthesis</keyword>
<dbReference type="OrthoDB" id="10263291at2759"/>
<organism evidence="8 9">
    <name type="scientific">Protomyces lactucae-debilis</name>
    <dbReference type="NCBI Taxonomy" id="2754530"/>
    <lineage>
        <taxon>Eukaryota</taxon>
        <taxon>Fungi</taxon>
        <taxon>Dikarya</taxon>
        <taxon>Ascomycota</taxon>
        <taxon>Taphrinomycotina</taxon>
        <taxon>Taphrinomycetes</taxon>
        <taxon>Taphrinales</taxon>
        <taxon>Protomycetaceae</taxon>
        <taxon>Protomyces</taxon>
    </lineage>
</organism>
<keyword evidence="2 4" id="KW-0521">NADP</keyword>
<dbReference type="Pfam" id="PF03807">
    <property type="entry name" value="F420_oxidored"/>
    <property type="match status" value="1"/>
</dbReference>
<evidence type="ECO:0000256" key="1">
    <source>
        <dbReference type="ARBA" id="ARBA00005525"/>
    </source>
</evidence>
<dbReference type="PANTHER" id="PTHR11645">
    <property type="entry name" value="PYRROLINE-5-CARBOXYLATE REDUCTASE"/>
    <property type="match status" value="1"/>
</dbReference>
<dbReference type="PANTHER" id="PTHR11645:SF0">
    <property type="entry name" value="PYRROLINE-5-CARBOXYLATE REDUCTASE 3"/>
    <property type="match status" value="1"/>
</dbReference>
<gene>
    <name evidence="8" type="ORF">BCR37DRAFT_378301</name>
</gene>
<dbReference type="EC" id="1.5.1.2" evidence="5"/>
<dbReference type="SUPFAM" id="SSF51735">
    <property type="entry name" value="NAD(P)-binding Rossmann-fold domains"/>
    <property type="match status" value="1"/>
</dbReference>
<evidence type="ECO:0000256" key="5">
    <source>
        <dbReference type="RuleBase" id="RU003903"/>
    </source>
</evidence>
<dbReference type="RefSeq" id="XP_040726318.1">
    <property type="nucleotide sequence ID" value="XM_040869016.1"/>
</dbReference>
<feature type="domain" description="Pyrroline-5-carboxylate reductase catalytic N-terminal" evidence="6">
    <location>
        <begin position="75"/>
        <end position="151"/>
    </location>
</feature>
<comment type="pathway">
    <text evidence="5">Amino-acid biosynthesis; L-proline biosynthesis; L-proline from L-glutamate 5-semialdehyde: step 1/1.</text>
</comment>
<dbReference type="GeneID" id="63785615"/>
<dbReference type="Pfam" id="PF14748">
    <property type="entry name" value="P5CR_dimer"/>
    <property type="match status" value="1"/>
</dbReference>
<evidence type="ECO:0000256" key="3">
    <source>
        <dbReference type="ARBA" id="ARBA00023002"/>
    </source>
</evidence>
<feature type="binding site" evidence="4">
    <location>
        <begin position="27"/>
        <end position="32"/>
    </location>
    <ligand>
        <name>NADP(+)</name>
        <dbReference type="ChEBI" id="CHEBI:58349"/>
    </ligand>
</feature>
<proteinExistence type="inferred from homology"/>
<dbReference type="PROSITE" id="PS00521">
    <property type="entry name" value="P5CR"/>
    <property type="match status" value="1"/>
</dbReference>
<feature type="binding site" evidence="4">
    <location>
        <position position="54"/>
    </location>
    <ligand>
        <name>NADP(+)</name>
        <dbReference type="ChEBI" id="CHEBI:58349"/>
    </ligand>
</feature>
<dbReference type="InterPro" id="IPR029036">
    <property type="entry name" value="P5CR_dimer"/>
</dbReference>
<dbReference type="NCBIfam" id="TIGR00112">
    <property type="entry name" value="proC"/>
    <property type="match status" value="1"/>
</dbReference>
<dbReference type="Gene3D" id="3.40.50.720">
    <property type="entry name" value="NAD(P)-binding Rossmann-like Domain"/>
    <property type="match status" value="1"/>
</dbReference>
<sequence length="319" mass="33190">MRATDSQDSNTSTTLCTKMPEKILCALACGTMGRSILSGVLDALKDAERNSADSLSASVLSINEGSADQEPLVAPSIFSACVKRPEAAKKLKELFGDAVTVSYGASANAEAASKADYVLLGCKPQVARDLLTEPAMAQALKGKVVMSILAGTTISTLQGFLPDSKVIRVMPNTPSRIRQGMSVIVSGDGVAEQELEMVSWIFKQVGKTLIMDEKHIDAATALCGSGPAFMAVILESLTDGGVMMGIPRQQAEDLVAQTMLGTASMVQAGQNPALIRNAVATPGGCTIGGLLEMEDGKIRSVLARTIQTAAQIATALGKN</sequence>
<dbReference type="GO" id="GO:0055129">
    <property type="term" value="P:L-proline biosynthetic process"/>
    <property type="evidence" value="ECO:0007669"/>
    <property type="project" value="UniProtKB-UniPathway"/>
</dbReference>
<keyword evidence="3 5" id="KW-0560">Oxidoreductase</keyword>
<evidence type="ECO:0000256" key="4">
    <source>
        <dbReference type="PIRSR" id="PIRSR000193-1"/>
    </source>
</evidence>
<evidence type="ECO:0000313" key="9">
    <source>
        <dbReference type="Proteomes" id="UP000193685"/>
    </source>
</evidence>
<dbReference type="InterPro" id="IPR028939">
    <property type="entry name" value="P5C_Rdtase_cat_N"/>
</dbReference>
<dbReference type="Gene3D" id="1.10.3730.10">
    <property type="entry name" value="ProC C-terminal domain-like"/>
    <property type="match status" value="1"/>
</dbReference>
<evidence type="ECO:0000313" key="8">
    <source>
        <dbReference type="EMBL" id="ORY84300.1"/>
    </source>
</evidence>
<comment type="catalytic activity">
    <reaction evidence="5">
        <text>L-proline + NADP(+) = (S)-1-pyrroline-5-carboxylate + NADPH + 2 H(+)</text>
        <dbReference type="Rhea" id="RHEA:14109"/>
        <dbReference type="ChEBI" id="CHEBI:15378"/>
        <dbReference type="ChEBI" id="CHEBI:17388"/>
        <dbReference type="ChEBI" id="CHEBI:57783"/>
        <dbReference type="ChEBI" id="CHEBI:58349"/>
        <dbReference type="ChEBI" id="CHEBI:60039"/>
        <dbReference type="EC" id="1.5.1.2"/>
    </reaction>
</comment>
<dbReference type="UniPathway" id="UPA00098">
    <property type="reaction ID" value="UER00361"/>
</dbReference>
<dbReference type="GO" id="GO:0004735">
    <property type="term" value="F:pyrroline-5-carboxylate reductase activity"/>
    <property type="evidence" value="ECO:0007669"/>
    <property type="project" value="UniProtKB-EC"/>
</dbReference>
<dbReference type="SUPFAM" id="SSF48179">
    <property type="entry name" value="6-phosphogluconate dehydrogenase C-terminal domain-like"/>
    <property type="match status" value="1"/>
</dbReference>
<comment type="similarity">
    <text evidence="1 5">Belongs to the pyrroline-5-carboxylate reductase family.</text>
</comment>
<evidence type="ECO:0000256" key="2">
    <source>
        <dbReference type="ARBA" id="ARBA00022857"/>
    </source>
</evidence>
<protein>
    <recommendedName>
        <fullName evidence="5">Pyrroline-5-carboxylate reductase</fullName>
        <ecNumber evidence="5">1.5.1.2</ecNumber>
    </recommendedName>
</protein>
<dbReference type="OMA" id="YYFIESL"/>
<feature type="binding site" evidence="4">
    <location>
        <position position="108"/>
    </location>
    <ligand>
        <name>NADPH</name>
        <dbReference type="ChEBI" id="CHEBI:57783"/>
    </ligand>
</feature>
<dbReference type="HAMAP" id="MF_01925">
    <property type="entry name" value="P5C_reductase"/>
    <property type="match status" value="1"/>
</dbReference>
<dbReference type="FunFam" id="1.10.3730.10:FF:000001">
    <property type="entry name" value="Pyrroline-5-carboxylate reductase"/>
    <property type="match status" value="1"/>
</dbReference>
<name>A0A1Y2FK27_PROLT</name>